<keyword evidence="2 5" id="KW-0863">Zinc-finger</keyword>
<organism evidence="7 8">
    <name type="scientific">Aedes albopictus</name>
    <name type="common">Asian tiger mosquito</name>
    <name type="synonym">Stegomyia albopicta</name>
    <dbReference type="NCBI Taxonomy" id="7160"/>
    <lineage>
        <taxon>Eukaryota</taxon>
        <taxon>Metazoa</taxon>
        <taxon>Ecdysozoa</taxon>
        <taxon>Arthropoda</taxon>
        <taxon>Hexapoda</taxon>
        <taxon>Insecta</taxon>
        <taxon>Pterygota</taxon>
        <taxon>Neoptera</taxon>
        <taxon>Endopterygota</taxon>
        <taxon>Diptera</taxon>
        <taxon>Nematocera</taxon>
        <taxon>Culicoidea</taxon>
        <taxon>Culicidae</taxon>
        <taxon>Culicinae</taxon>
        <taxon>Aedini</taxon>
        <taxon>Aedes</taxon>
        <taxon>Stegomyia</taxon>
    </lineage>
</organism>
<proteinExistence type="predicted"/>
<dbReference type="Pfam" id="PF05485">
    <property type="entry name" value="THAP"/>
    <property type="match status" value="1"/>
</dbReference>
<evidence type="ECO:0000256" key="2">
    <source>
        <dbReference type="ARBA" id="ARBA00022771"/>
    </source>
</evidence>
<dbReference type="InterPro" id="IPR026516">
    <property type="entry name" value="THAP1/10"/>
</dbReference>
<feature type="domain" description="THAP-type" evidence="6">
    <location>
        <begin position="1"/>
        <end position="79"/>
    </location>
</feature>
<evidence type="ECO:0000256" key="3">
    <source>
        <dbReference type="ARBA" id="ARBA00022833"/>
    </source>
</evidence>
<dbReference type="PANTHER" id="PTHR46600:SF11">
    <property type="entry name" value="THAP DOMAIN-CONTAINING PROTEIN 10"/>
    <property type="match status" value="1"/>
</dbReference>
<dbReference type="Gene3D" id="6.20.210.20">
    <property type="entry name" value="THAP domain"/>
    <property type="match status" value="1"/>
</dbReference>
<keyword evidence="1" id="KW-0479">Metal-binding</keyword>
<evidence type="ECO:0000256" key="1">
    <source>
        <dbReference type="ARBA" id="ARBA00022723"/>
    </source>
</evidence>
<evidence type="ECO:0000256" key="4">
    <source>
        <dbReference type="ARBA" id="ARBA00023125"/>
    </source>
</evidence>
<evidence type="ECO:0000313" key="8">
    <source>
        <dbReference type="Proteomes" id="UP000069940"/>
    </source>
</evidence>
<dbReference type="SMART" id="SM00980">
    <property type="entry name" value="THAP"/>
    <property type="match status" value="1"/>
</dbReference>
<dbReference type="PANTHER" id="PTHR46600">
    <property type="entry name" value="THAP DOMAIN-CONTAINING"/>
    <property type="match status" value="1"/>
</dbReference>
<dbReference type="SUPFAM" id="SSF57716">
    <property type="entry name" value="Glucocorticoid receptor-like (DNA-binding domain)"/>
    <property type="match status" value="1"/>
</dbReference>
<name>A0ABM1Y0I9_AEDAL</name>
<accession>A0ABM1Y0I9</accession>
<dbReference type="InterPro" id="IPR006612">
    <property type="entry name" value="THAP_Znf"/>
</dbReference>
<dbReference type="RefSeq" id="XP_062714416.1">
    <property type="nucleotide sequence ID" value="XM_062858432.1"/>
</dbReference>
<keyword evidence="4 5" id="KW-0238">DNA-binding</keyword>
<evidence type="ECO:0000259" key="6">
    <source>
        <dbReference type="PROSITE" id="PS50950"/>
    </source>
</evidence>
<protein>
    <recommendedName>
        <fullName evidence="6">THAP-type domain-containing protein</fullName>
    </recommendedName>
</protein>
<dbReference type="GeneID" id="134291113"/>
<reference evidence="8" key="1">
    <citation type="journal article" date="2015" name="Proc. Natl. Acad. Sci. U.S.A.">
        <title>Genome sequence of the Asian Tiger mosquito, Aedes albopictus, reveals insights into its biology, genetics, and evolution.</title>
        <authorList>
            <person name="Chen X.G."/>
            <person name="Jiang X."/>
            <person name="Gu J."/>
            <person name="Xu M."/>
            <person name="Wu Y."/>
            <person name="Deng Y."/>
            <person name="Zhang C."/>
            <person name="Bonizzoni M."/>
            <person name="Dermauw W."/>
            <person name="Vontas J."/>
            <person name="Armbruster P."/>
            <person name="Huang X."/>
            <person name="Yang Y."/>
            <person name="Zhang H."/>
            <person name="He W."/>
            <person name="Peng H."/>
            <person name="Liu Y."/>
            <person name="Wu K."/>
            <person name="Chen J."/>
            <person name="Lirakis M."/>
            <person name="Topalis P."/>
            <person name="Van Leeuwen T."/>
            <person name="Hall A.B."/>
            <person name="Jiang X."/>
            <person name="Thorpe C."/>
            <person name="Mueller R.L."/>
            <person name="Sun C."/>
            <person name="Waterhouse R.M."/>
            <person name="Yan G."/>
            <person name="Tu Z.J."/>
            <person name="Fang X."/>
            <person name="James A.A."/>
        </authorList>
    </citation>
    <scope>NUCLEOTIDE SEQUENCE [LARGE SCALE GENOMIC DNA]</scope>
    <source>
        <strain evidence="8">Foshan</strain>
    </source>
</reference>
<evidence type="ECO:0000256" key="5">
    <source>
        <dbReference type="PROSITE-ProRule" id="PRU00309"/>
    </source>
</evidence>
<keyword evidence="8" id="KW-1185">Reference proteome</keyword>
<dbReference type="Proteomes" id="UP000069940">
    <property type="component" value="Unassembled WGS sequence"/>
</dbReference>
<evidence type="ECO:0000313" key="7">
    <source>
        <dbReference type="EnsemblMetazoa" id="AALFPA23_004560.P5594"/>
    </source>
</evidence>
<sequence length="216" mass="24996">MPTVCCVHGCGGRSTKENPVTFHIFPKNPKQIFKWICRLKIGYKLKWSSARVCEKHFSISQYDDIDTLRLKRNAVPDSCLPRRPAKSFNSPPRTAKRVRRPPLNDYYYYEFSSEGRQSSPEQISVDAVPTPTMVRSKPEQRREPLTVDQRLISDIRKYPPKSSPYSGMVAEVVDDSQSHHVIYASYFDNVGREEEIQIQAPTLFNLYVKLKFDYNG</sequence>
<dbReference type="EnsemblMetazoa" id="AALFPA23_004560.R5594">
    <property type="protein sequence ID" value="AALFPA23_004560.P5594"/>
    <property type="gene ID" value="AALFPA23_004560"/>
</dbReference>
<dbReference type="PROSITE" id="PS50950">
    <property type="entry name" value="ZF_THAP"/>
    <property type="match status" value="1"/>
</dbReference>
<reference evidence="7" key="2">
    <citation type="submission" date="2025-05" db="UniProtKB">
        <authorList>
            <consortium name="EnsemblMetazoa"/>
        </authorList>
    </citation>
    <scope>IDENTIFICATION</scope>
    <source>
        <strain evidence="7">Foshan</strain>
    </source>
</reference>
<dbReference type="InterPro" id="IPR038441">
    <property type="entry name" value="THAP_Znf_sf"/>
</dbReference>
<keyword evidence="3" id="KW-0862">Zinc</keyword>